<feature type="region of interest" description="Disordered" evidence="1">
    <location>
        <begin position="37"/>
        <end position="74"/>
    </location>
</feature>
<sequence length="74" mass="7957">MVATAVKFTSKASGPYLVSPEFSRNVSFSKNPMDALPTARTYTKSPNSTCQGSDRLRSVAGPPGKKNVPNPYIH</sequence>
<evidence type="ECO:0000313" key="2">
    <source>
        <dbReference type="EMBL" id="MBX28425.1"/>
    </source>
</evidence>
<organism evidence="2">
    <name type="scientific">Rhizophora mucronata</name>
    <name type="common">Asiatic mangrove</name>
    <dbReference type="NCBI Taxonomy" id="61149"/>
    <lineage>
        <taxon>Eukaryota</taxon>
        <taxon>Viridiplantae</taxon>
        <taxon>Streptophyta</taxon>
        <taxon>Embryophyta</taxon>
        <taxon>Tracheophyta</taxon>
        <taxon>Spermatophyta</taxon>
        <taxon>Magnoliopsida</taxon>
        <taxon>eudicotyledons</taxon>
        <taxon>Gunneridae</taxon>
        <taxon>Pentapetalae</taxon>
        <taxon>rosids</taxon>
        <taxon>fabids</taxon>
        <taxon>Malpighiales</taxon>
        <taxon>Rhizophoraceae</taxon>
        <taxon>Rhizophora</taxon>
    </lineage>
</organism>
<protein>
    <submittedName>
        <fullName evidence="2">Uncharacterized protein</fullName>
    </submittedName>
</protein>
<name>A0A2P2MDV5_RHIMU</name>
<proteinExistence type="predicted"/>
<dbReference type="AlphaFoldDB" id="A0A2P2MDV5"/>
<evidence type="ECO:0000256" key="1">
    <source>
        <dbReference type="SAM" id="MobiDB-lite"/>
    </source>
</evidence>
<accession>A0A2P2MDV5</accession>
<feature type="compositionally biased region" description="Polar residues" evidence="1">
    <location>
        <begin position="40"/>
        <end position="52"/>
    </location>
</feature>
<reference evidence="2" key="1">
    <citation type="submission" date="2018-02" db="EMBL/GenBank/DDBJ databases">
        <title>Rhizophora mucronata_Transcriptome.</title>
        <authorList>
            <person name="Meera S.P."/>
            <person name="Sreeshan A."/>
            <person name="Augustine A."/>
        </authorList>
    </citation>
    <scope>NUCLEOTIDE SEQUENCE</scope>
    <source>
        <tissue evidence="2">Leaf</tissue>
    </source>
</reference>
<dbReference type="EMBL" id="GGEC01047941">
    <property type="protein sequence ID" value="MBX28425.1"/>
    <property type="molecule type" value="Transcribed_RNA"/>
</dbReference>